<dbReference type="AlphaFoldDB" id="A0A7V4E1X4"/>
<organism evidence="4">
    <name type="scientific">candidate division WOR-3 bacterium</name>
    <dbReference type="NCBI Taxonomy" id="2052148"/>
    <lineage>
        <taxon>Bacteria</taxon>
        <taxon>Bacteria division WOR-3</taxon>
    </lineage>
</organism>
<reference evidence="4" key="1">
    <citation type="journal article" date="2020" name="mSystems">
        <title>Genome- and Community-Level Interaction Insights into Carbon Utilization and Element Cycling Functions of Hydrothermarchaeota in Hydrothermal Sediment.</title>
        <authorList>
            <person name="Zhou Z."/>
            <person name="Liu Y."/>
            <person name="Xu W."/>
            <person name="Pan J."/>
            <person name="Luo Z.H."/>
            <person name="Li M."/>
        </authorList>
    </citation>
    <scope>NUCLEOTIDE SEQUENCE [LARGE SCALE GENOMIC DNA]</scope>
    <source>
        <strain evidence="4">SpSt-695</strain>
    </source>
</reference>
<dbReference type="GO" id="GO:0006457">
    <property type="term" value="P:protein folding"/>
    <property type="evidence" value="ECO:0007669"/>
    <property type="project" value="InterPro"/>
</dbReference>
<evidence type="ECO:0000256" key="2">
    <source>
        <dbReference type="ARBA" id="ARBA00023235"/>
    </source>
</evidence>
<evidence type="ECO:0000256" key="1">
    <source>
        <dbReference type="ARBA" id="ARBA00023110"/>
    </source>
</evidence>
<dbReference type="GO" id="GO:0015031">
    <property type="term" value="P:protein transport"/>
    <property type="evidence" value="ECO:0007669"/>
    <property type="project" value="InterPro"/>
</dbReference>
<dbReference type="InterPro" id="IPR037041">
    <property type="entry name" value="Trigger_fac_C_sf"/>
</dbReference>
<dbReference type="Pfam" id="PF05698">
    <property type="entry name" value="Trigger_C"/>
    <property type="match status" value="1"/>
</dbReference>
<gene>
    <name evidence="4" type="ORF">ENU72_01270</name>
</gene>
<dbReference type="InterPro" id="IPR027304">
    <property type="entry name" value="Trigger_fact/SurA_dom_sf"/>
</dbReference>
<proteinExistence type="predicted"/>
<evidence type="ECO:0000259" key="3">
    <source>
        <dbReference type="Pfam" id="PF05698"/>
    </source>
</evidence>
<accession>A0A7V4E1X4</accession>
<dbReference type="SUPFAM" id="SSF109998">
    <property type="entry name" value="Triger factor/SurA peptide-binding domain-like"/>
    <property type="match status" value="1"/>
</dbReference>
<sequence>MIDEYKIKEEDIKEFKEKFREVARERVRAKLLLDKIAEKIGAKVSPSEIDEEVKKMAKEYNADFLSFKANLKKRGILKLIETDILRRKAMEFLKSQVKTEVIIE</sequence>
<dbReference type="GO" id="GO:0003755">
    <property type="term" value="F:peptidyl-prolyl cis-trans isomerase activity"/>
    <property type="evidence" value="ECO:0007669"/>
    <property type="project" value="UniProtKB-KW"/>
</dbReference>
<protein>
    <recommendedName>
        <fullName evidence="3">Trigger factor C-terminal domain-containing protein</fullName>
    </recommendedName>
</protein>
<keyword evidence="1" id="KW-0697">Rotamase</keyword>
<comment type="caution">
    <text evidence="4">The sequence shown here is derived from an EMBL/GenBank/DDBJ whole genome shotgun (WGS) entry which is preliminary data.</text>
</comment>
<evidence type="ECO:0000313" key="4">
    <source>
        <dbReference type="EMBL" id="HGK53638.1"/>
    </source>
</evidence>
<keyword evidence="2" id="KW-0413">Isomerase</keyword>
<name>A0A7V4E1X4_UNCW3</name>
<dbReference type="EMBL" id="DTDP01000056">
    <property type="protein sequence ID" value="HGK53638.1"/>
    <property type="molecule type" value="Genomic_DNA"/>
</dbReference>
<dbReference type="Gene3D" id="1.10.3120.10">
    <property type="entry name" value="Trigger factor, C-terminal domain"/>
    <property type="match status" value="1"/>
</dbReference>
<dbReference type="InterPro" id="IPR008880">
    <property type="entry name" value="Trigger_fac_C"/>
</dbReference>
<feature type="domain" description="Trigger factor C-terminal" evidence="3">
    <location>
        <begin position="5"/>
        <end position="94"/>
    </location>
</feature>